<name>A0AAD8V3I8_9PEZI</name>
<proteinExistence type="predicted"/>
<dbReference type="RefSeq" id="XP_060414332.1">
    <property type="nucleotide sequence ID" value="XM_060561108.1"/>
</dbReference>
<dbReference type="GeneID" id="85445348"/>
<feature type="region of interest" description="Disordered" evidence="1">
    <location>
        <begin position="22"/>
        <end position="43"/>
    </location>
</feature>
<gene>
    <name evidence="2" type="ORF">LY79DRAFT_590108</name>
</gene>
<evidence type="ECO:0000313" key="2">
    <source>
        <dbReference type="EMBL" id="KAK1590865.1"/>
    </source>
</evidence>
<dbReference type="AlphaFoldDB" id="A0AAD8V3I8"/>
<sequence>MNPTRLQHVTHILRQLPQRNTFPPLARYSSSRRKASGQTAGTSTELSKAVEFNKLRSLDNLEKVQLSPHWTKIFDELDIGTPAKDYRIIYLPRDVKAKHLTRFRISKRHVMRAFDMDYFTENKYEHPKTVLMRYYYEEYKKNKPLWLWFYGFSSIDTPAVVSLAKYRMRLALHAALKDRGYDAQGRIIDPESETGIGTTLRGDLKGTIACVAKYPRDVVKKLPKKELRLAMDAVVDVFIRIHETDQMKEKEKTTVKPRLPDYQRLRATVTRHK</sequence>
<protein>
    <submittedName>
        <fullName evidence="2">Uncharacterized protein</fullName>
    </submittedName>
</protein>
<dbReference type="Proteomes" id="UP001230504">
    <property type="component" value="Unassembled WGS sequence"/>
</dbReference>
<comment type="caution">
    <text evidence="2">The sequence shown here is derived from an EMBL/GenBank/DDBJ whole genome shotgun (WGS) entry which is preliminary data.</text>
</comment>
<accession>A0AAD8V3I8</accession>
<organism evidence="2 3">
    <name type="scientific">Colletotrichum navitas</name>
    <dbReference type="NCBI Taxonomy" id="681940"/>
    <lineage>
        <taxon>Eukaryota</taxon>
        <taxon>Fungi</taxon>
        <taxon>Dikarya</taxon>
        <taxon>Ascomycota</taxon>
        <taxon>Pezizomycotina</taxon>
        <taxon>Sordariomycetes</taxon>
        <taxon>Hypocreomycetidae</taxon>
        <taxon>Glomerellales</taxon>
        <taxon>Glomerellaceae</taxon>
        <taxon>Colletotrichum</taxon>
        <taxon>Colletotrichum graminicola species complex</taxon>
    </lineage>
</organism>
<evidence type="ECO:0000256" key="1">
    <source>
        <dbReference type="SAM" id="MobiDB-lite"/>
    </source>
</evidence>
<evidence type="ECO:0000313" key="3">
    <source>
        <dbReference type="Proteomes" id="UP001230504"/>
    </source>
</evidence>
<dbReference type="EMBL" id="JAHLJV010000028">
    <property type="protein sequence ID" value="KAK1590865.1"/>
    <property type="molecule type" value="Genomic_DNA"/>
</dbReference>
<keyword evidence="3" id="KW-1185">Reference proteome</keyword>
<reference evidence="2" key="1">
    <citation type="submission" date="2021-06" db="EMBL/GenBank/DDBJ databases">
        <title>Comparative genomics, transcriptomics and evolutionary studies reveal genomic signatures of adaptation to plant cell wall in hemibiotrophic fungi.</title>
        <authorList>
            <consortium name="DOE Joint Genome Institute"/>
            <person name="Baroncelli R."/>
            <person name="Diaz J.F."/>
            <person name="Benocci T."/>
            <person name="Peng M."/>
            <person name="Battaglia E."/>
            <person name="Haridas S."/>
            <person name="Andreopoulos W."/>
            <person name="Labutti K."/>
            <person name="Pangilinan J."/>
            <person name="Floch G.L."/>
            <person name="Makela M.R."/>
            <person name="Henrissat B."/>
            <person name="Grigoriev I.V."/>
            <person name="Crouch J.A."/>
            <person name="De Vries R.P."/>
            <person name="Sukno S.A."/>
            <person name="Thon M.R."/>
        </authorList>
    </citation>
    <scope>NUCLEOTIDE SEQUENCE</scope>
    <source>
        <strain evidence="2">CBS 125086</strain>
    </source>
</reference>